<evidence type="ECO:0000256" key="1">
    <source>
        <dbReference type="ARBA" id="ARBA00008791"/>
    </source>
</evidence>
<dbReference type="CDD" id="cd00293">
    <property type="entry name" value="USP-like"/>
    <property type="match status" value="1"/>
</dbReference>
<organism evidence="3 4">
    <name type="scientific">Phyllobacterium myrsinacearum</name>
    <dbReference type="NCBI Taxonomy" id="28101"/>
    <lineage>
        <taxon>Bacteria</taxon>
        <taxon>Pseudomonadati</taxon>
        <taxon>Pseudomonadota</taxon>
        <taxon>Alphaproteobacteria</taxon>
        <taxon>Hyphomicrobiales</taxon>
        <taxon>Phyllobacteriaceae</taxon>
        <taxon>Phyllobacterium</taxon>
    </lineage>
</organism>
<dbReference type="Gene3D" id="3.40.50.12370">
    <property type="match status" value="1"/>
</dbReference>
<evidence type="ECO:0000313" key="4">
    <source>
        <dbReference type="Proteomes" id="UP000549052"/>
    </source>
</evidence>
<protein>
    <submittedName>
        <fullName evidence="3">Nucleotide-binding universal stress UspA family protein</fullName>
    </submittedName>
</protein>
<dbReference type="InterPro" id="IPR006016">
    <property type="entry name" value="UspA"/>
</dbReference>
<proteinExistence type="inferred from homology"/>
<comment type="caution">
    <text evidence="3">The sequence shown here is derived from an EMBL/GenBank/DDBJ whole genome shotgun (WGS) entry which is preliminary data.</text>
</comment>
<dbReference type="RefSeq" id="WP_182551615.1">
    <property type="nucleotide sequence ID" value="NZ_JACGXN010000011.1"/>
</dbReference>
<dbReference type="AlphaFoldDB" id="A0A839ES96"/>
<evidence type="ECO:0000313" key="3">
    <source>
        <dbReference type="EMBL" id="MBA8880985.1"/>
    </source>
</evidence>
<dbReference type="Proteomes" id="UP000549052">
    <property type="component" value="Unassembled WGS sequence"/>
</dbReference>
<feature type="domain" description="UspA" evidence="2">
    <location>
        <begin position="156"/>
        <end position="277"/>
    </location>
</feature>
<accession>A0A839ES96</accession>
<dbReference type="Pfam" id="PF00582">
    <property type="entry name" value="Usp"/>
    <property type="match status" value="1"/>
</dbReference>
<name>A0A839ES96_9HYPH</name>
<dbReference type="EMBL" id="JACGXN010000011">
    <property type="protein sequence ID" value="MBA8880985.1"/>
    <property type="molecule type" value="Genomic_DNA"/>
</dbReference>
<evidence type="ECO:0000259" key="2">
    <source>
        <dbReference type="Pfam" id="PF00582"/>
    </source>
</evidence>
<comment type="similarity">
    <text evidence="1">Belongs to the universal stress protein A family.</text>
</comment>
<reference evidence="3 4" key="1">
    <citation type="submission" date="2020-07" db="EMBL/GenBank/DDBJ databases">
        <title>Genomic Encyclopedia of Type Strains, Phase IV (KMG-V): Genome sequencing to study the core and pangenomes of soil and plant-associated prokaryotes.</title>
        <authorList>
            <person name="Whitman W."/>
        </authorList>
    </citation>
    <scope>NUCLEOTIDE SEQUENCE [LARGE SCALE GENOMIC DNA]</scope>
    <source>
        <strain evidence="3 4">AN3</strain>
    </source>
</reference>
<gene>
    <name evidence="3" type="ORF">FHW16_004720</name>
</gene>
<dbReference type="SUPFAM" id="SSF52402">
    <property type="entry name" value="Adenine nucleotide alpha hydrolases-like"/>
    <property type="match status" value="1"/>
</dbReference>
<dbReference type="PANTHER" id="PTHR46268">
    <property type="entry name" value="STRESS RESPONSE PROTEIN NHAX"/>
    <property type="match status" value="1"/>
</dbReference>
<dbReference type="PANTHER" id="PTHR46268:SF15">
    <property type="entry name" value="UNIVERSAL STRESS PROTEIN HP_0031"/>
    <property type="match status" value="1"/>
</dbReference>
<sequence length="278" mass="29984">MYFKTLLSVVDVNQSNDDLNVAIDLCSELNAQLSVMVVALAELPPIGDYPIGTADVWLKQRQEDQDALARRVDEIEFLVQDADISAAVTDEYPEMARAGHLIGRRARYADVTLIGADLLANEGLRTKAIDGALFESGRPILIVPKDSKPTLKPKCVLLAWDSGVECTRAAREALDFMATATEVHVTMIDPDTSSIANGAEPGADIAAYLAHHGVKIIVDRLPSGGDPIATVLKQHAIDIGADLIVMGGYGHSRLRERIFGGVTKSMIDESDVPMLMAH</sequence>
<keyword evidence="4" id="KW-1185">Reference proteome</keyword>